<evidence type="ECO:0000256" key="2">
    <source>
        <dbReference type="ARBA" id="ARBA00022692"/>
    </source>
</evidence>
<evidence type="ECO:0000256" key="3">
    <source>
        <dbReference type="ARBA" id="ARBA00022989"/>
    </source>
</evidence>
<feature type="transmembrane region" description="Helical" evidence="5">
    <location>
        <begin position="243"/>
        <end position="267"/>
    </location>
</feature>
<dbReference type="GO" id="GO:0016020">
    <property type="term" value="C:membrane"/>
    <property type="evidence" value="ECO:0007669"/>
    <property type="project" value="UniProtKB-SubCell"/>
</dbReference>
<dbReference type="PROSITE" id="PS50801">
    <property type="entry name" value="STAS"/>
    <property type="match status" value="1"/>
</dbReference>
<keyword evidence="2 5" id="KW-0812">Transmembrane</keyword>
<feature type="transmembrane region" description="Helical" evidence="5">
    <location>
        <begin position="137"/>
        <end position="160"/>
    </location>
</feature>
<dbReference type="InterPro" id="IPR011547">
    <property type="entry name" value="SLC26A/SulP_dom"/>
</dbReference>
<dbReference type="AlphaFoldDB" id="A0A218Z9D3"/>
<feature type="transmembrane region" description="Helical" evidence="5">
    <location>
        <begin position="75"/>
        <end position="95"/>
    </location>
</feature>
<protein>
    <submittedName>
        <fullName evidence="7">Sulfate permease</fullName>
    </submittedName>
</protein>
<dbReference type="Gene3D" id="3.30.750.24">
    <property type="entry name" value="STAS domain"/>
    <property type="match status" value="1"/>
</dbReference>
<organism evidence="7 8">
    <name type="scientific">Diplocarpon coronariae</name>
    <dbReference type="NCBI Taxonomy" id="2795749"/>
    <lineage>
        <taxon>Eukaryota</taxon>
        <taxon>Fungi</taxon>
        <taxon>Dikarya</taxon>
        <taxon>Ascomycota</taxon>
        <taxon>Pezizomycotina</taxon>
        <taxon>Leotiomycetes</taxon>
        <taxon>Helotiales</taxon>
        <taxon>Drepanopezizaceae</taxon>
        <taxon>Diplocarpon</taxon>
    </lineage>
</organism>
<dbReference type="PANTHER" id="PTHR11814">
    <property type="entry name" value="SULFATE TRANSPORTER"/>
    <property type="match status" value="1"/>
</dbReference>
<evidence type="ECO:0000259" key="6">
    <source>
        <dbReference type="PROSITE" id="PS50801"/>
    </source>
</evidence>
<dbReference type="InterPro" id="IPR001902">
    <property type="entry name" value="SLC26A/SulP_fam"/>
</dbReference>
<keyword evidence="3 5" id="KW-1133">Transmembrane helix</keyword>
<feature type="transmembrane region" description="Helical" evidence="5">
    <location>
        <begin position="216"/>
        <end position="236"/>
    </location>
</feature>
<evidence type="ECO:0000256" key="5">
    <source>
        <dbReference type="SAM" id="Phobius"/>
    </source>
</evidence>
<comment type="subcellular location">
    <subcellularLocation>
        <location evidence="1">Membrane</location>
        <topology evidence="1">Multi-pass membrane protein</topology>
    </subcellularLocation>
</comment>
<evidence type="ECO:0000313" key="7">
    <source>
        <dbReference type="EMBL" id="OWP04598.1"/>
    </source>
</evidence>
<feature type="transmembrane region" description="Helical" evidence="5">
    <location>
        <begin position="296"/>
        <end position="316"/>
    </location>
</feature>
<keyword evidence="8" id="KW-1185">Reference proteome</keyword>
<proteinExistence type="predicted"/>
<dbReference type="Proteomes" id="UP000242519">
    <property type="component" value="Unassembled WGS sequence"/>
</dbReference>
<accession>A0A218Z9D3</accession>
<feature type="domain" description="STAS" evidence="6">
    <location>
        <begin position="499"/>
        <end position="673"/>
    </location>
</feature>
<evidence type="ECO:0000313" key="8">
    <source>
        <dbReference type="Proteomes" id="UP000242519"/>
    </source>
</evidence>
<feature type="transmembrane region" description="Helical" evidence="5">
    <location>
        <begin position="377"/>
        <end position="410"/>
    </location>
</feature>
<evidence type="ECO:0000256" key="1">
    <source>
        <dbReference type="ARBA" id="ARBA00004141"/>
    </source>
</evidence>
<dbReference type="InterPro" id="IPR036513">
    <property type="entry name" value="STAS_dom_sf"/>
</dbReference>
<dbReference type="InterPro" id="IPR002645">
    <property type="entry name" value="STAS_dom"/>
</dbReference>
<dbReference type="Pfam" id="PF00916">
    <property type="entry name" value="Sulfate_transp"/>
    <property type="match status" value="1"/>
</dbReference>
<dbReference type="InParanoid" id="A0A218Z9D3"/>
<dbReference type="CDD" id="cd07042">
    <property type="entry name" value="STAS_SulP_like_sulfate_transporter"/>
    <property type="match status" value="1"/>
</dbReference>
<sequence>MGIGDKFKSKMGSDPNFPRLGLGIVRGIHGVRAGAGKYLSDKLPIVQWISTYSPKWLADDAMAGVSVGMLMLPQALTYSGIAGVPIQHALLASWLPGLIYSFMGTSRDISIGPTSASAFFVAKIVQDLGKAKVPPSLALGVVTFSLGIWSLIFGMLKLGFIFDFITIPMSLGFTLGTAIAVVQLQLPVILGIEGLSQKFAEMIPQLIHELGKARPITFAIAAASMFIVIAMTVAGYKWGRKSAFVRIFCATRTIHTIVMFTGFSYFVNKGQQFPKWSVLGPVKTAIPPAMPPLSQLLSSLFTPMLILMLSTSLEHVALAKTYGNKFGYKVDASQEVFSLGVVNVISSLFGAMPAGGGDIARASVNITSGVKSPLSGIFTSITVLLSMYALSSTLTFMPLATAAAVVMVVVTDQQPATALMGKFWRLSFVDFCQFLLAFNVTMINGGSAGIGISIFFMVVYTLMRSMFSRPAALVSVDLENQYSKDTPPWWSKDDTIPAGTQVIKFETDAIWLNAERLKRHIIDTVYTYQSGVPNFVAGDKERVWSSRLDVHIAKLRRNAGITDPDTSVPPIRVVILDFSSTSFIDSCAVQILEEVRTTLREYAGDNLEFRFVGVNNHVKRRFDRGGWKLESPHDGPVIEHVVTVEEVKEPDAKQAEVIRVTVFDHLPHAIQYISPTGPQGYDFGGGKDTEKY</sequence>
<reference evidence="7 8" key="1">
    <citation type="submission" date="2017-04" db="EMBL/GenBank/DDBJ databases">
        <title>Draft genome sequence of Marssonina coronaria NL1: causal agent of apple blotch.</title>
        <authorList>
            <person name="Cheng Q."/>
        </authorList>
    </citation>
    <scope>NUCLEOTIDE SEQUENCE [LARGE SCALE GENOMIC DNA]</scope>
    <source>
        <strain evidence="7 8">NL1</strain>
    </source>
</reference>
<dbReference type="STRING" id="503106.A0A218Z9D3"/>
<dbReference type="GO" id="GO:0055085">
    <property type="term" value="P:transmembrane transport"/>
    <property type="evidence" value="ECO:0007669"/>
    <property type="project" value="InterPro"/>
</dbReference>
<dbReference type="EMBL" id="MZNU01000099">
    <property type="protein sequence ID" value="OWP04598.1"/>
    <property type="molecule type" value="Genomic_DNA"/>
</dbReference>
<comment type="caution">
    <text evidence="7">The sequence shown here is derived from an EMBL/GenBank/DDBJ whole genome shotgun (WGS) entry which is preliminary data.</text>
</comment>
<dbReference type="SUPFAM" id="SSF52091">
    <property type="entry name" value="SpoIIaa-like"/>
    <property type="match status" value="1"/>
</dbReference>
<feature type="transmembrane region" description="Helical" evidence="5">
    <location>
        <begin position="446"/>
        <end position="463"/>
    </location>
</feature>
<dbReference type="Pfam" id="PF01740">
    <property type="entry name" value="STAS"/>
    <property type="match status" value="1"/>
</dbReference>
<evidence type="ECO:0000256" key="4">
    <source>
        <dbReference type="ARBA" id="ARBA00023136"/>
    </source>
</evidence>
<gene>
    <name evidence="7" type="ORF">B2J93_4877</name>
</gene>
<name>A0A218Z9D3_9HELO</name>
<keyword evidence="4 5" id="KW-0472">Membrane</keyword>
<dbReference type="OrthoDB" id="288203at2759"/>